<dbReference type="RefSeq" id="WP_005315769.1">
    <property type="nucleotide sequence ID" value="NZ_CP011340.1"/>
</dbReference>
<dbReference type="PATRIC" id="fig|38300.4.peg.4323"/>
<dbReference type="InterPro" id="IPR049945">
    <property type="entry name" value="AAA_22"/>
</dbReference>
<dbReference type="EMBL" id="CP011340">
    <property type="protein sequence ID" value="ALC22428.1"/>
    <property type="molecule type" value="Genomic_DNA"/>
</dbReference>
<dbReference type="Proteomes" id="UP000060513">
    <property type="component" value="Chromosome"/>
</dbReference>
<dbReference type="OMA" id="LYWTGHG"/>
<dbReference type="STRING" id="38300.SPRI_4122"/>
<evidence type="ECO:0000259" key="1">
    <source>
        <dbReference type="Pfam" id="PF13401"/>
    </source>
</evidence>
<accession>A0A0M4D784</accession>
<dbReference type="Pfam" id="PF13401">
    <property type="entry name" value="AAA_22"/>
    <property type="match status" value="1"/>
</dbReference>
<dbReference type="InterPro" id="IPR011047">
    <property type="entry name" value="Quinoprotein_ADH-like_sf"/>
</dbReference>
<dbReference type="OrthoDB" id="218695at2"/>
<dbReference type="GeneID" id="97234833"/>
<proteinExistence type="predicted"/>
<evidence type="ECO:0000313" key="2">
    <source>
        <dbReference type="EMBL" id="ALC22428.1"/>
    </source>
</evidence>
<dbReference type="GO" id="GO:0016887">
    <property type="term" value="F:ATP hydrolysis activity"/>
    <property type="evidence" value="ECO:0007669"/>
    <property type="project" value="InterPro"/>
</dbReference>
<gene>
    <name evidence="2" type="ORF">SPRI_4122</name>
</gene>
<dbReference type="InterPro" id="IPR027417">
    <property type="entry name" value="P-loop_NTPase"/>
</dbReference>
<feature type="domain" description="ORC1/DEAH AAA+ ATPase" evidence="1">
    <location>
        <begin position="315"/>
        <end position="453"/>
    </location>
</feature>
<reference evidence="2 3" key="1">
    <citation type="submission" date="2015-08" db="EMBL/GenBank/DDBJ databases">
        <title>Genome sequence of the pristinamycin over-producing bacterium Streptomyces pristinaespiralis HCCB10218.</title>
        <authorList>
            <person name="Tian J."/>
            <person name="Yang J."/>
            <person name="Li L."/>
            <person name="Ruan L."/>
            <person name="Wei W."/>
            <person name="Zheng G."/>
            <person name="Wei Z."/>
            <person name="Yang S."/>
            <person name="Ge M."/>
            <person name="Jiang W."/>
            <person name="Lu Y."/>
        </authorList>
    </citation>
    <scope>NUCLEOTIDE SEQUENCE [LARGE SCALE GENOMIC DNA]</scope>
    <source>
        <strain evidence="2 3">HCCB 10218</strain>
    </source>
</reference>
<sequence>MTVHLLREELRASGLVGTVAMEAYDDPEGRLDRKLVEDARKRFTKLCVQRFGFGHEMRLDDSGTLDDVKAGLSRFLEHEATRKILYWTGHGYDLGDHGYFLGCRNSFSTKGMDPNRAMPFTELLQRCAAQRDTEFLIVIDACQSQSTLGAARPLVEAYGRFSGGAPRERGLVVAATAGAGLKVDEGRWVDWLEQAVADDRLELEGMVRPFASTALYLSLPDLLEAVDVKARETGLTDPEQRPRAAVIRPLDTRFLHNPYFSEKNKVFRTAARPPEHLPWLRPEHFEQISDRTSRLRFTGRLQPLSRLVTWLEATTSGMLVVTGAAGTGKSALLGRLALLSVPEMRESLRPEPPVQTRPRPGSIHAAVSCRGESLHSLARAVLEVLGPLGAEPPPEGITPEQCVDRVGSLVERTGALNLLVDSLDEAMPGQAHEIARRLLNPLSHRPGVKVVVATRAHPRQITDGVGRESLLDALDRTAPDLRIDQDADTERDIAALVAADLAAYEGSPYAGRENDGVRLETARRVAEQCRRRFLVAKLVARALAREPECLSGGRLEEFVRDGGTDLRARMEDELEALDPSGRFGAAELLLPLALAQGSGLSDRDLWFRMARALLRRGSPKVSRRSLDTVLSSVTDALLTVEHRPGSPPIHRLGHASYGTALLARAKLDPAAAHRRVYDELVGDWDTADEYTLAHLGAHAAQARSATVVLDDEPDPLEELFDDPRFLVRTRPDVMLPLAASLAATCEGAALYRRVGGEFRRHTDRRERRAILRAVAHAGHPEYLRRLQSFQEFKDLCWDEVWTDTPPDPLELCLPAPLGGARAVSWTAAEGGTIAVAGRGEISVRDAHTGDHVLTRRTTGSEHGSRAVLTEVCEAGTRTRRVTVAHDGSSVHLWSGRERLPRTTFHWGGTPGSVAAARLGDDLLVAAADGRRVWAWRWPVVEGPAAGVRSTVLPVEAGRVALLGLRDRGFLLTAGRTATVHELHGKLSGDEHWVRREWELDTLHGTAFAAAALAEGDDSGLLAVVDGEHVRVWRLFAEGYTATPRFTRELVAESASRDVALGLCGELPLVALYEDHGSTVRVTGITDSTFRCSFGLGSRRNGLAFDPSGSGRLAVGDGAEVRLLDVPAAVRAGREVRRRDHDEHPVVRLAAAEAGAPALLTRVWGRDVLVTRQDARQGQVGTEAVLSHEARVTAVSSVRHGGQWAVAAAIGRRVRMWRLFDDPDDRRQDGHVDLGGDAGDHAEGLGLVSTAGGLHLFVPDGRRVLRFTRPDGTGRWHSSGEAVVPEVRIRAVHAHSAGGRTWVLADCVDALRLWESTEEGLVAAGGRRAAPDRPAGAALGAGLVDGELLPLIAWTRAGTVHLAECEEGDWTTTSFAHTHGTPAALAFSGRARNPLLLVLGGARTASVRDVGRGVWLDQLTAPHRGLDIEAADAAFDPGHGITLALQGRVRCDQITLPEPLIRSAVQAARAV</sequence>
<evidence type="ECO:0000313" key="3">
    <source>
        <dbReference type="Proteomes" id="UP000060513"/>
    </source>
</evidence>
<organism evidence="2">
    <name type="scientific">Streptomyces pristinaespiralis</name>
    <dbReference type="NCBI Taxonomy" id="38300"/>
    <lineage>
        <taxon>Bacteria</taxon>
        <taxon>Bacillati</taxon>
        <taxon>Actinomycetota</taxon>
        <taxon>Actinomycetes</taxon>
        <taxon>Kitasatosporales</taxon>
        <taxon>Streptomycetaceae</taxon>
        <taxon>Streptomyces</taxon>
    </lineage>
</organism>
<dbReference type="SUPFAM" id="SSF52540">
    <property type="entry name" value="P-loop containing nucleoside triphosphate hydrolases"/>
    <property type="match status" value="1"/>
</dbReference>
<protein>
    <submittedName>
        <fullName evidence="2">Peptidase C14</fullName>
    </submittedName>
</protein>
<dbReference type="SUPFAM" id="SSF50998">
    <property type="entry name" value="Quinoprotein alcohol dehydrogenase-like"/>
    <property type="match status" value="1"/>
</dbReference>
<name>A0A0M4D784_STRPR</name>
<dbReference type="KEGG" id="spri:SPRI_4122"/>